<evidence type="ECO:0000256" key="9">
    <source>
        <dbReference type="ARBA" id="ARBA00023136"/>
    </source>
</evidence>
<keyword evidence="7" id="KW-0408">Iron</keyword>
<dbReference type="PROSITE" id="PS50893">
    <property type="entry name" value="ABC_TRANSPORTER_2"/>
    <property type="match status" value="1"/>
</dbReference>
<dbReference type="Proteomes" id="UP000409147">
    <property type="component" value="Unassembled WGS sequence"/>
</dbReference>
<evidence type="ECO:0000256" key="4">
    <source>
        <dbReference type="ARBA" id="ARBA00022496"/>
    </source>
</evidence>
<dbReference type="AlphaFoldDB" id="A0A564SP69"/>
<feature type="domain" description="ABC transporter" evidence="10">
    <location>
        <begin position="6"/>
        <end position="242"/>
    </location>
</feature>
<keyword evidence="3" id="KW-1003">Cell membrane</keyword>
<evidence type="ECO:0000259" key="10">
    <source>
        <dbReference type="PROSITE" id="PS50893"/>
    </source>
</evidence>
<dbReference type="InterPro" id="IPR027417">
    <property type="entry name" value="P-loop_NTPase"/>
</dbReference>
<dbReference type="RefSeq" id="WP_144368501.1">
    <property type="nucleotide sequence ID" value="NZ_CABHNB010000011.1"/>
</dbReference>
<evidence type="ECO:0000313" key="11">
    <source>
        <dbReference type="EMBL" id="VUW96603.1"/>
    </source>
</evidence>
<protein>
    <submittedName>
        <fullName evidence="11">Putative siderophore transport system ATP-binding protein YusV</fullName>
    </submittedName>
</protein>
<dbReference type="CDD" id="cd03214">
    <property type="entry name" value="ABC_Iron-Siderophores_B12_Hemin"/>
    <property type="match status" value="1"/>
</dbReference>
<dbReference type="GO" id="GO:0006826">
    <property type="term" value="P:iron ion transport"/>
    <property type="evidence" value="ECO:0007669"/>
    <property type="project" value="UniProtKB-KW"/>
</dbReference>
<dbReference type="EMBL" id="CABHNB010000011">
    <property type="protein sequence ID" value="VUW96603.1"/>
    <property type="molecule type" value="Genomic_DNA"/>
</dbReference>
<name>A0A564SP69_9FIRM</name>
<reference evidence="11 12" key="1">
    <citation type="submission" date="2019-07" db="EMBL/GenBank/DDBJ databases">
        <authorList>
            <person name="Hibberd C M."/>
            <person name="Gehrig L. J."/>
            <person name="Chang H.-W."/>
            <person name="Venkatesh S."/>
        </authorList>
    </citation>
    <scope>NUCLEOTIDE SEQUENCE [LARGE SCALE GENOMIC DNA]</scope>
    <source>
        <strain evidence="11">Ruminococcus_obeum_SSTS_Bg7063</strain>
    </source>
</reference>
<sequence length="377" mass="41999">MAEQYINMNNLAVGYNGKALIHDICIGIEKGEIVTLIGPNGAGKSTILKSITRQLKIISGNVTIAEENLTKLSFRDLSTKMAVVLTERMKPELMTCHDIVATGRYPYTGKLGILSREDEQKVDEAMEAVHAQELGDRDFNAISDGQRQRVLLARAICQEPEIIILDEPTSFLDVRHKLELLSILRDMAKRKKITVIMSLHEIDLAEKVADKIICVKGDRIAHYGKPETIFKEDIIKELYGIDNGFFDPVFGSLELPRPEGEPKVFVLSSGGNGIPVYRELQKQNLAFVAGVLYTNDIDYQLARLLAAHTVTEKPFEEISEQTFTEASKWIDACDGVIDAGITIGSGNRRIEVLLKKAQEEGKLISVSEYVRQKKAAR</sequence>
<dbReference type="InterPro" id="IPR003593">
    <property type="entry name" value="AAA+_ATPase"/>
</dbReference>
<dbReference type="Pfam" id="PF00005">
    <property type="entry name" value="ABC_tran"/>
    <property type="match status" value="1"/>
</dbReference>
<dbReference type="GO" id="GO:0005886">
    <property type="term" value="C:plasma membrane"/>
    <property type="evidence" value="ECO:0007669"/>
    <property type="project" value="UniProtKB-SubCell"/>
</dbReference>
<dbReference type="InterPro" id="IPR051535">
    <property type="entry name" value="Siderophore_ABC-ATPase"/>
</dbReference>
<keyword evidence="9" id="KW-0472">Membrane</keyword>
<comment type="subcellular location">
    <subcellularLocation>
        <location evidence="1">Cell membrane</location>
        <topology evidence="1">Peripheral membrane protein</topology>
    </subcellularLocation>
</comment>
<dbReference type="Gene3D" id="3.40.50.300">
    <property type="entry name" value="P-loop containing nucleotide triphosphate hydrolases"/>
    <property type="match status" value="1"/>
</dbReference>
<proteinExistence type="predicted"/>
<evidence type="ECO:0000313" key="12">
    <source>
        <dbReference type="Proteomes" id="UP000409147"/>
    </source>
</evidence>
<dbReference type="InterPro" id="IPR003439">
    <property type="entry name" value="ABC_transporter-like_ATP-bd"/>
</dbReference>
<dbReference type="PANTHER" id="PTHR42771:SF2">
    <property type="entry name" value="IRON(3+)-HYDROXAMATE IMPORT ATP-BINDING PROTEIN FHUC"/>
    <property type="match status" value="1"/>
</dbReference>
<evidence type="ECO:0000256" key="7">
    <source>
        <dbReference type="ARBA" id="ARBA00023004"/>
    </source>
</evidence>
<keyword evidence="8" id="KW-0406">Ion transport</keyword>
<dbReference type="GO" id="GO:0016887">
    <property type="term" value="F:ATP hydrolysis activity"/>
    <property type="evidence" value="ECO:0007669"/>
    <property type="project" value="InterPro"/>
</dbReference>
<evidence type="ECO:0000256" key="8">
    <source>
        <dbReference type="ARBA" id="ARBA00023065"/>
    </source>
</evidence>
<keyword evidence="4" id="KW-0410">Iron transport</keyword>
<evidence type="ECO:0000256" key="6">
    <source>
        <dbReference type="ARBA" id="ARBA00022840"/>
    </source>
</evidence>
<keyword evidence="2" id="KW-0813">Transport</keyword>
<keyword evidence="6 11" id="KW-0067">ATP-binding</keyword>
<organism evidence="11 12">
    <name type="scientific">Blautia obeum</name>
    <dbReference type="NCBI Taxonomy" id="40520"/>
    <lineage>
        <taxon>Bacteria</taxon>
        <taxon>Bacillati</taxon>
        <taxon>Bacillota</taxon>
        <taxon>Clostridia</taxon>
        <taxon>Lachnospirales</taxon>
        <taxon>Lachnospiraceae</taxon>
        <taxon>Blautia</taxon>
    </lineage>
</organism>
<gene>
    <name evidence="11" type="primary">yusV_2</name>
    <name evidence="11" type="ORF">ROSSTS7063_00801</name>
</gene>
<keyword evidence="12" id="KW-1185">Reference proteome</keyword>
<keyword evidence="5" id="KW-0547">Nucleotide-binding</keyword>
<evidence type="ECO:0000256" key="1">
    <source>
        <dbReference type="ARBA" id="ARBA00004202"/>
    </source>
</evidence>
<evidence type="ECO:0000256" key="2">
    <source>
        <dbReference type="ARBA" id="ARBA00022448"/>
    </source>
</evidence>
<dbReference type="FunFam" id="3.40.50.300:FF:000134">
    <property type="entry name" value="Iron-enterobactin ABC transporter ATP-binding protein"/>
    <property type="match status" value="1"/>
</dbReference>
<dbReference type="SUPFAM" id="SSF52540">
    <property type="entry name" value="P-loop containing nucleoside triphosphate hydrolases"/>
    <property type="match status" value="1"/>
</dbReference>
<evidence type="ECO:0000256" key="5">
    <source>
        <dbReference type="ARBA" id="ARBA00022741"/>
    </source>
</evidence>
<dbReference type="SMART" id="SM00382">
    <property type="entry name" value="AAA"/>
    <property type="match status" value="1"/>
</dbReference>
<dbReference type="GO" id="GO:0005524">
    <property type="term" value="F:ATP binding"/>
    <property type="evidence" value="ECO:0007669"/>
    <property type="project" value="UniProtKB-KW"/>
</dbReference>
<dbReference type="PANTHER" id="PTHR42771">
    <property type="entry name" value="IRON(3+)-HYDROXAMATE IMPORT ATP-BINDING PROTEIN FHUC"/>
    <property type="match status" value="1"/>
</dbReference>
<accession>A0A564SP69</accession>
<evidence type="ECO:0000256" key="3">
    <source>
        <dbReference type="ARBA" id="ARBA00022475"/>
    </source>
</evidence>